<organism evidence="1 2">
    <name type="scientific">Aureococcus anophagefferens</name>
    <name type="common">Harmful bloom alga</name>
    <dbReference type="NCBI Taxonomy" id="44056"/>
    <lineage>
        <taxon>Eukaryota</taxon>
        <taxon>Sar</taxon>
        <taxon>Stramenopiles</taxon>
        <taxon>Ochrophyta</taxon>
        <taxon>Pelagophyceae</taxon>
        <taxon>Pelagomonadales</taxon>
        <taxon>Pelagomonadaceae</taxon>
        <taxon>Aureococcus</taxon>
    </lineage>
</organism>
<keyword evidence="2" id="KW-1185">Reference proteome</keyword>
<name>A0ABR1G8Q9_AURAN</name>
<sequence length="425" mass="46053">MLAGLATLLLARAVAAVDDPSWDVHTPTNATCLGGCACPARLAACVPTAPSKDMKVFASSLASLAEHAVDIESIHVVSRKSPEVDRVIAAVNARRHRGRPENFVKWFDEDGGHFPFDYASIKRHLETRSGAHHAGSYQYAVGWYLQQLLKLYCGRGIARADAGGGPGNWTAEDVARAPDRDTLIVDSDVVLLRDVAFVHGTANSAGRCDATYAYAFSRESHGLYYDTNKKLLGDDDGKPLPDAAGRDISGVVHHMAMRADVLAALDARVSALHGAPLYDALLRPAVGVVAEAHRNAFSEYQFYFHYARRAFPASVAVRQLYWANGPGPKTIVECEAADGWPAGAQRGARDDADIRAIDFKAGYDYVAYHSYAKRRPCVYGPADDRRDGGACFGGGCTYSCFKRRDDARYKARDRSLVAPRLCAAA</sequence>
<dbReference type="KEGG" id="aaf:AURANDRAFT_60681"/>
<proteinExistence type="predicted"/>
<dbReference type="EMBL" id="JBBJCI010000078">
    <property type="protein sequence ID" value="KAK7249474.1"/>
    <property type="molecule type" value="Genomic_DNA"/>
</dbReference>
<gene>
    <name evidence="1" type="ORF">SO694_00049248</name>
</gene>
<accession>A0ABR1G8Q9</accession>
<reference evidence="1 2" key="1">
    <citation type="submission" date="2024-03" db="EMBL/GenBank/DDBJ databases">
        <title>Aureococcus anophagefferens CCMP1851 and Kratosvirus quantuckense: Draft genome of a second virus-susceptible host strain in the model system.</title>
        <authorList>
            <person name="Chase E."/>
            <person name="Truchon A.R."/>
            <person name="Schepens W."/>
            <person name="Wilhelm S.W."/>
        </authorList>
    </citation>
    <scope>NUCLEOTIDE SEQUENCE [LARGE SCALE GENOMIC DNA]</scope>
    <source>
        <strain evidence="1 2">CCMP1851</strain>
    </source>
</reference>
<evidence type="ECO:0000313" key="2">
    <source>
        <dbReference type="Proteomes" id="UP001363151"/>
    </source>
</evidence>
<dbReference type="Proteomes" id="UP001363151">
    <property type="component" value="Unassembled WGS sequence"/>
</dbReference>
<comment type="caution">
    <text evidence="1">The sequence shown here is derived from an EMBL/GenBank/DDBJ whole genome shotgun (WGS) entry which is preliminary data.</text>
</comment>
<protein>
    <submittedName>
        <fullName evidence="1">Uncharacterized protein</fullName>
    </submittedName>
</protein>
<evidence type="ECO:0000313" key="1">
    <source>
        <dbReference type="EMBL" id="KAK7249474.1"/>
    </source>
</evidence>